<dbReference type="PANTHER" id="PTHR33529">
    <property type="entry name" value="SLR0882 PROTEIN-RELATED"/>
    <property type="match status" value="1"/>
</dbReference>
<organism evidence="7 8">
    <name type="scientific">Shimia marina</name>
    <dbReference type="NCBI Taxonomy" id="321267"/>
    <lineage>
        <taxon>Bacteria</taxon>
        <taxon>Pseudomonadati</taxon>
        <taxon>Pseudomonadota</taxon>
        <taxon>Alphaproteobacteria</taxon>
        <taxon>Rhodobacterales</taxon>
        <taxon>Roseobacteraceae</taxon>
    </lineage>
</organism>
<reference evidence="7 8" key="1">
    <citation type="submission" date="2015-09" db="EMBL/GenBank/DDBJ databases">
        <authorList>
            <consortium name="Swine Surveillance"/>
        </authorList>
    </citation>
    <scope>NUCLEOTIDE SEQUENCE [LARGE SCALE GENOMIC DNA]</scope>
    <source>
        <strain evidence="7 8">CECT 7688</strain>
    </source>
</reference>
<dbReference type="InterPro" id="IPR005495">
    <property type="entry name" value="LptG/LptF_permease"/>
</dbReference>
<evidence type="ECO:0000313" key="8">
    <source>
        <dbReference type="Proteomes" id="UP000054823"/>
    </source>
</evidence>
<evidence type="ECO:0000256" key="6">
    <source>
        <dbReference type="SAM" id="Phobius"/>
    </source>
</evidence>
<feature type="transmembrane region" description="Helical" evidence="6">
    <location>
        <begin position="21"/>
        <end position="42"/>
    </location>
</feature>
<keyword evidence="5 6" id="KW-0472">Membrane</keyword>
<dbReference type="GO" id="GO:0043190">
    <property type="term" value="C:ATP-binding cassette (ABC) transporter complex"/>
    <property type="evidence" value="ECO:0007669"/>
    <property type="project" value="TreeGrafter"/>
</dbReference>
<dbReference type="RefSeq" id="WP_058238587.1">
    <property type="nucleotide sequence ID" value="NZ_CYPW01000006.1"/>
</dbReference>
<evidence type="ECO:0000256" key="2">
    <source>
        <dbReference type="ARBA" id="ARBA00022475"/>
    </source>
</evidence>
<evidence type="ECO:0000256" key="3">
    <source>
        <dbReference type="ARBA" id="ARBA00022692"/>
    </source>
</evidence>
<dbReference type="EMBL" id="CYPW01000006">
    <property type="protein sequence ID" value="CUH51257.1"/>
    <property type="molecule type" value="Genomic_DNA"/>
</dbReference>
<feature type="transmembrane region" description="Helical" evidence="6">
    <location>
        <begin position="341"/>
        <end position="361"/>
    </location>
</feature>
<keyword evidence="2" id="KW-1003">Cell membrane</keyword>
<keyword evidence="3 6" id="KW-0812">Transmembrane</keyword>
<dbReference type="PANTHER" id="PTHR33529:SF6">
    <property type="entry name" value="YJGP_YJGQ FAMILY PERMEASE"/>
    <property type="match status" value="1"/>
</dbReference>
<keyword evidence="4 6" id="KW-1133">Transmembrane helix</keyword>
<name>A0A0P1ELB4_9RHOB</name>
<dbReference type="OrthoDB" id="7801623at2"/>
<dbReference type="Proteomes" id="UP000054823">
    <property type="component" value="Unassembled WGS sequence"/>
</dbReference>
<dbReference type="GO" id="GO:0015920">
    <property type="term" value="P:lipopolysaccharide transport"/>
    <property type="evidence" value="ECO:0007669"/>
    <property type="project" value="TreeGrafter"/>
</dbReference>
<accession>A0A0P1ELB4</accession>
<feature type="transmembrane region" description="Helical" evidence="6">
    <location>
        <begin position="71"/>
        <end position="90"/>
    </location>
</feature>
<gene>
    <name evidence="7" type="ORF">SHM7688_00691</name>
</gene>
<dbReference type="Pfam" id="PF03739">
    <property type="entry name" value="LptF_LptG"/>
    <property type="match status" value="1"/>
</dbReference>
<evidence type="ECO:0000313" key="7">
    <source>
        <dbReference type="EMBL" id="CUH51257.1"/>
    </source>
</evidence>
<keyword evidence="8" id="KW-1185">Reference proteome</keyword>
<evidence type="ECO:0000256" key="4">
    <source>
        <dbReference type="ARBA" id="ARBA00022989"/>
    </source>
</evidence>
<feature type="transmembrane region" description="Helical" evidence="6">
    <location>
        <begin position="315"/>
        <end position="335"/>
    </location>
</feature>
<evidence type="ECO:0000256" key="5">
    <source>
        <dbReference type="ARBA" id="ARBA00023136"/>
    </source>
</evidence>
<evidence type="ECO:0000256" key="1">
    <source>
        <dbReference type="ARBA" id="ARBA00004651"/>
    </source>
</evidence>
<comment type="subcellular location">
    <subcellularLocation>
        <location evidence="1">Cell membrane</location>
        <topology evidence="1">Multi-pass membrane protein</topology>
    </subcellularLocation>
</comment>
<dbReference type="STRING" id="321267.SHM7688_00691"/>
<proteinExistence type="predicted"/>
<dbReference type="AlphaFoldDB" id="A0A0P1ELB4"/>
<sequence length="381" mass="41357">MIWRSHTGLAVRTMMRTDLSVIAFLMFTLLVVALTIDLAKWLPSVQARADTTHTPFAKTLLTYVSYRSIDIVTRLLTMACVAGGFVAALLRHQRLEDVVLSAAGAGPSLRLAAVLLSGLLLGTIQWAGEAWLRPIAVAAQVQENLGDYGHRYHNRDTGTQWLVQEGIALHGTLIRGPDMHLTNVRLFGGVDTPELTHLLHAESLHPGPRPGLWTFTNATLWHLNSDRPTEQLATLTTPLPFDAMRLRWFGIDAYYMPTAVARHIATQPHAPNASDAATAVAVRRAAPVLPGIFLLLGISLASLATGPRRLSPFRLLALAAVAYLCVVSVKTFWALGIHAVLPPAATATLPAFFALAVATLIQLHHAGKLRGILPISHKRHP</sequence>
<protein>
    <submittedName>
        <fullName evidence="7">Putative permeases</fullName>
    </submittedName>
</protein>
<feature type="transmembrane region" description="Helical" evidence="6">
    <location>
        <begin position="285"/>
        <end position="303"/>
    </location>
</feature>